<evidence type="ECO:0000313" key="2">
    <source>
        <dbReference type="Proteomes" id="UP000053958"/>
    </source>
</evidence>
<name>A0A0F4Z677_RASE3</name>
<evidence type="ECO:0000313" key="1">
    <source>
        <dbReference type="EMBL" id="KKA25825.1"/>
    </source>
</evidence>
<protein>
    <submittedName>
        <fullName evidence="1">Uncharacterized protein</fullName>
    </submittedName>
</protein>
<organism evidence="1 2">
    <name type="scientific">Rasamsonia emersonii (strain ATCC 16479 / CBS 393.64 / IMI 116815)</name>
    <dbReference type="NCBI Taxonomy" id="1408163"/>
    <lineage>
        <taxon>Eukaryota</taxon>
        <taxon>Fungi</taxon>
        <taxon>Dikarya</taxon>
        <taxon>Ascomycota</taxon>
        <taxon>Pezizomycotina</taxon>
        <taxon>Eurotiomycetes</taxon>
        <taxon>Eurotiomycetidae</taxon>
        <taxon>Eurotiales</taxon>
        <taxon>Trichocomaceae</taxon>
        <taxon>Rasamsonia</taxon>
    </lineage>
</organism>
<dbReference type="AlphaFoldDB" id="A0A0F4Z677"/>
<feature type="non-terminal residue" evidence="1">
    <location>
        <position position="1"/>
    </location>
</feature>
<dbReference type="Proteomes" id="UP000053958">
    <property type="component" value="Unassembled WGS sequence"/>
</dbReference>
<reference evidence="1 2" key="1">
    <citation type="submission" date="2015-04" db="EMBL/GenBank/DDBJ databases">
        <authorList>
            <person name="Heijne W.H."/>
            <person name="Fedorova N.D."/>
            <person name="Nierman W.C."/>
            <person name="Vollebregt A.W."/>
            <person name="Zhao Z."/>
            <person name="Wu L."/>
            <person name="Kumar M."/>
            <person name="Stam H."/>
            <person name="van den Berg M.A."/>
            <person name="Pel H.J."/>
        </authorList>
    </citation>
    <scope>NUCLEOTIDE SEQUENCE [LARGE SCALE GENOMIC DNA]</scope>
    <source>
        <strain evidence="1 2">CBS 393.64</strain>
    </source>
</reference>
<gene>
    <name evidence="1" type="ORF">T310_0141</name>
</gene>
<proteinExistence type="predicted"/>
<accession>A0A0F4Z677</accession>
<dbReference type="EMBL" id="LASV01000010">
    <property type="protein sequence ID" value="KKA25825.1"/>
    <property type="molecule type" value="Genomic_DNA"/>
</dbReference>
<comment type="caution">
    <text evidence="1">The sequence shown here is derived from an EMBL/GenBank/DDBJ whole genome shotgun (WGS) entry which is preliminary data.</text>
</comment>
<keyword evidence="2" id="KW-1185">Reference proteome</keyword>
<sequence>IYIYLQRMPMHSRTGNISQCYEPESTPTSQISQLTSCKMQTRHLNLAQLNYGVLLGDESMSHRQDQNDIQPEWIGYNIYYKVNIYTCIKAPSLFMIPHKCNLSQNHAPKRRASNGIQAKHACKTSCCPKETQQKCIE</sequence>
<dbReference type="GeneID" id="25312199"/>
<dbReference type="RefSeq" id="XP_013332437.1">
    <property type="nucleotide sequence ID" value="XM_013476983.1"/>
</dbReference>